<dbReference type="GO" id="GO:0005886">
    <property type="term" value="C:plasma membrane"/>
    <property type="evidence" value="ECO:0007669"/>
    <property type="project" value="UniProtKB-SubCell"/>
</dbReference>
<dbReference type="PROSITE" id="PS50259">
    <property type="entry name" value="G_PROTEIN_RECEP_F3_4"/>
    <property type="match status" value="1"/>
</dbReference>
<evidence type="ECO:0000256" key="5">
    <source>
        <dbReference type="ARBA" id="ARBA00023040"/>
    </source>
</evidence>
<keyword evidence="12" id="KW-1185">Reference proteome</keyword>
<dbReference type="PRINTS" id="PR00248">
    <property type="entry name" value="GPCRMGR"/>
</dbReference>
<dbReference type="PANTHER" id="PTHR24061">
    <property type="entry name" value="CALCIUM-SENSING RECEPTOR-RELATED"/>
    <property type="match status" value="1"/>
</dbReference>
<evidence type="ECO:0000256" key="3">
    <source>
        <dbReference type="ARBA" id="ARBA00022692"/>
    </source>
</evidence>
<comment type="caution">
    <text evidence="11">The sequence shown here is derived from an EMBL/GenBank/DDBJ whole genome shotgun (WGS) entry which is preliminary data.</text>
</comment>
<accession>A0AAV7S709</accession>
<proteinExistence type="predicted"/>
<dbReference type="GO" id="GO:0004930">
    <property type="term" value="F:G protein-coupled receptor activity"/>
    <property type="evidence" value="ECO:0007669"/>
    <property type="project" value="UniProtKB-KW"/>
</dbReference>
<evidence type="ECO:0000256" key="9">
    <source>
        <dbReference type="SAM" id="Phobius"/>
    </source>
</evidence>
<dbReference type="Proteomes" id="UP001066276">
    <property type="component" value="Chromosome 5"/>
</dbReference>
<evidence type="ECO:0000256" key="8">
    <source>
        <dbReference type="ARBA" id="ARBA00023224"/>
    </source>
</evidence>
<evidence type="ECO:0000313" key="11">
    <source>
        <dbReference type="EMBL" id="KAJ1158808.1"/>
    </source>
</evidence>
<evidence type="ECO:0000256" key="4">
    <source>
        <dbReference type="ARBA" id="ARBA00022989"/>
    </source>
</evidence>
<dbReference type="PANTHER" id="PTHR24061:SF0">
    <property type="entry name" value="C-FAMILY ODORANT RECEPTOR OLFCT1"/>
    <property type="match status" value="1"/>
</dbReference>
<evidence type="ECO:0000256" key="1">
    <source>
        <dbReference type="ARBA" id="ARBA00004651"/>
    </source>
</evidence>
<feature type="transmembrane region" description="Helical" evidence="9">
    <location>
        <begin position="86"/>
        <end position="110"/>
    </location>
</feature>
<evidence type="ECO:0000256" key="6">
    <source>
        <dbReference type="ARBA" id="ARBA00023136"/>
    </source>
</evidence>
<protein>
    <recommendedName>
        <fullName evidence="10">G-protein coupled receptors family 3 profile domain-containing protein</fullName>
    </recommendedName>
</protein>
<feature type="transmembrane region" description="Helical" evidence="9">
    <location>
        <begin position="210"/>
        <end position="229"/>
    </location>
</feature>
<feature type="transmembrane region" description="Helical" evidence="9">
    <location>
        <begin position="131"/>
        <end position="148"/>
    </location>
</feature>
<evidence type="ECO:0000256" key="2">
    <source>
        <dbReference type="ARBA" id="ARBA00022475"/>
    </source>
</evidence>
<dbReference type="InterPro" id="IPR000337">
    <property type="entry name" value="GPCR_3"/>
</dbReference>
<evidence type="ECO:0000313" key="12">
    <source>
        <dbReference type="Proteomes" id="UP001066276"/>
    </source>
</evidence>
<feature type="transmembrane region" description="Helical" evidence="9">
    <location>
        <begin position="53"/>
        <end position="74"/>
    </location>
</feature>
<keyword evidence="5" id="KW-0675">Receptor</keyword>
<keyword evidence="4 9" id="KW-1133">Transmembrane helix</keyword>
<comment type="subcellular location">
    <subcellularLocation>
        <location evidence="1">Cell membrane</location>
        <topology evidence="1">Multi-pass membrane protein</topology>
    </subcellularLocation>
</comment>
<dbReference type="InterPro" id="IPR004073">
    <property type="entry name" value="GPCR_3_vmron_rcpt_2"/>
</dbReference>
<organism evidence="11 12">
    <name type="scientific">Pleurodeles waltl</name>
    <name type="common">Iberian ribbed newt</name>
    <dbReference type="NCBI Taxonomy" id="8319"/>
    <lineage>
        <taxon>Eukaryota</taxon>
        <taxon>Metazoa</taxon>
        <taxon>Chordata</taxon>
        <taxon>Craniata</taxon>
        <taxon>Vertebrata</taxon>
        <taxon>Euteleostomi</taxon>
        <taxon>Amphibia</taxon>
        <taxon>Batrachia</taxon>
        <taxon>Caudata</taxon>
        <taxon>Salamandroidea</taxon>
        <taxon>Salamandridae</taxon>
        <taxon>Pleurodelinae</taxon>
        <taxon>Pleurodeles</taxon>
    </lineage>
</organism>
<keyword evidence="8" id="KW-0807">Transducer</keyword>
<evidence type="ECO:0000259" key="10">
    <source>
        <dbReference type="PROSITE" id="PS50259"/>
    </source>
</evidence>
<dbReference type="AlphaFoldDB" id="A0AAV7S709"/>
<dbReference type="InterPro" id="IPR017978">
    <property type="entry name" value="GPCR_3_C"/>
</dbReference>
<gene>
    <name evidence="11" type="ORF">NDU88_011481</name>
</gene>
<dbReference type="EMBL" id="JANPWB010000009">
    <property type="protein sequence ID" value="KAJ1158808.1"/>
    <property type="molecule type" value="Genomic_DNA"/>
</dbReference>
<keyword evidence="7" id="KW-0325">Glycoprotein</keyword>
<keyword evidence="6 9" id="KW-0472">Membrane</keyword>
<sequence>MCVPKVIEFLSYEEPLGLMLTTTATFLTILAAAILCIFLWYRETPIVRANNLGLSYLLLLALMLCFLCSLVFIGRPTSLSCMVRQTFFGVIFSVSISSVLAKTILVIMAFKATSHHSPWRRWLGPNTANRVVCLCSAFQIIICTVWILKSPPFPEMNMDAKEGKIIFQCNEGHLIFFYCMMGYMAFLAAVSFIVAFLARTLPGSFNETKLITFSMLVFVSVWLSFIPAYTSTQGKYMVAVEVFTIQSSSAGLLGCIFFPKCFIIVLKPKFNTRRHLIEKANYGNKMIKS</sequence>
<feature type="transmembrane region" description="Helical" evidence="9">
    <location>
        <begin position="175"/>
        <end position="198"/>
    </location>
</feature>
<reference evidence="11" key="1">
    <citation type="journal article" date="2022" name="bioRxiv">
        <title>Sequencing and chromosome-scale assembly of the giantPleurodeles waltlgenome.</title>
        <authorList>
            <person name="Brown T."/>
            <person name="Elewa A."/>
            <person name="Iarovenko S."/>
            <person name="Subramanian E."/>
            <person name="Araus A.J."/>
            <person name="Petzold A."/>
            <person name="Susuki M."/>
            <person name="Suzuki K.-i.T."/>
            <person name="Hayashi T."/>
            <person name="Toyoda A."/>
            <person name="Oliveira C."/>
            <person name="Osipova E."/>
            <person name="Leigh N.D."/>
            <person name="Simon A."/>
            <person name="Yun M.H."/>
        </authorList>
    </citation>
    <scope>NUCLEOTIDE SEQUENCE</scope>
    <source>
        <strain evidence="11">20211129_DDA</strain>
        <tissue evidence="11">Liver</tissue>
    </source>
</reference>
<keyword evidence="2" id="KW-1003">Cell membrane</keyword>
<dbReference type="InterPro" id="IPR017979">
    <property type="entry name" value="GPCR_3_CS"/>
</dbReference>
<evidence type="ECO:0000256" key="7">
    <source>
        <dbReference type="ARBA" id="ARBA00023180"/>
    </source>
</evidence>
<dbReference type="PROSITE" id="PS00981">
    <property type="entry name" value="G_PROTEIN_RECEP_F3_3"/>
    <property type="match status" value="1"/>
</dbReference>
<keyword evidence="3 9" id="KW-0812">Transmembrane</keyword>
<feature type="transmembrane region" description="Helical" evidence="9">
    <location>
        <begin position="249"/>
        <end position="266"/>
    </location>
</feature>
<dbReference type="InterPro" id="IPR000068">
    <property type="entry name" value="GPCR_3_Ca_sens_rcpt-rel"/>
</dbReference>
<keyword evidence="5" id="KW-0297">G-protein coupled receptor</keyword>
<feature type="domain" description="G-protein coupled receptors family 3 profile" evidence="10">
    <location>
        <begin position="16"/>
        <end position="280"/>
    </location>
</feature>
<dbReference type="PRINTS" id="PR01535">
    <property type="entry name" value="VOMERONASL2R"/>
</dbReference>
<feature type="transmembrane region" description="Helical" evidence="9">
    <location>
        <begin position="18"/>
        <end position="41"/>
    </location>
</feature>
<name>A0AAV7S709_PLEWA</name>
<dbReference type="Pfam" id="PF00003">
    <property type="entry name" value="7tm_3"/>
    <property type="match status" value="1"/>
</dbReference>